<evidence type="ECO:0000256" key="3">
    <source>
        <dbReference type="ARBA" id="ARBA00022963"/>
    </source>
</evidence>
<feature type="chain" id="PRO_5045988416" description="1-alkyl-2-acetylglycerophosphocholine esterase" evidence="5">
    <location>
        <begin position="21"/>
        <end position="392"/>
    </location>
</feature>
<keyword evidence="2" id="KW-0378">Hydrolase</keyword>
<comment type="caution">
    <text evidence="6">The sequence shown here is derived from an EMBL/GenBank/DDBJ whole genome shotgun (WGS) entry which is preliminary data.</text>
</comment>
<evidence type="ECO:0000313" key="6">
    <source>
        <dbReference type="EMBL" id="KAL1887405.1"/>
    </source>
</evidence>
<dbReference type="SUPFAM" id="SSF53474">
    <property type="entry name" value="alpha/beta-Hydrolases"/>
    <property type="match status" value="1"/>
</dbReference>
<evidence type="ECO:0000256" key="4">
    <source>
        <dbReference type="ARBA" id="ARBA00023098"/>
    </source>
</evidence>
<dbReference type="PANTHER" id="PTHR10272">
    <property type="entry name" value="PLATELET-ACTIVATING FACTOR ACETYLHYDROLASE"/>
    <property type="match status" value="1"/>
</dbReference>
<evidence type="ECO:0000256" key="5">
    <source>
        <dbReference type="SAM" id="SignalP"/>
    </source>
</evidence>
<organism evidence="6 7">
    <name type="scientific">Sporothrix stenoceras</name>
    <dbReference type="NCBI Taxonomy" id="5173"/>
    <lineage>
        <taxon>Eukaryota</taxon>
        <taxon>Fungi</taxon>
        <taxon>Dikarya</taxon>
        <taxon>Ascomycota</taxon>
        <taxon>Pezizomycotina</taxon>
        <taxon>Sordariomycetes</taxon>
        <taxon>Sordariomycetidae</taxon>
        <taxon>Ophiostomatales</taxon>
        <taxon>Ophiostomataceae</taxon>
        <taxon>Sporothrix</taxon>
    </lineage>
</organism>
<protein>
    <recommendedName>
        <fullName evidence="1">1-alkyl-2-acetylglycerophosphocholine esterase</fullName>
        <ecNumber evidence="1">3.1.1.47</ecNumber>
    </recommendedName>
</protein>
<dbReference type="Gene3D" id="3.40.50.1820">
    <property type="entry name" value="alpha/beta hydrolase"/>
    <property type="match status" value="1"/>
</dbReference>
<name>A0ABR3YHA6_9PEZI</name>
<accession>A0ABR3YHA6</accession>
<keyword evidence="7" id="KW-1185">Reference proteome</keyword>
<keyword evidence="4" id="KW-0443">Lipid metabolism</keyword>
<evidence type="ECO:0000256" key="2">
    <source>
        <dbReference type="ARBA" id="ARBA00022801"/>
    </source>
</evidence>
<dbReference type="Proteomes" id="UP001583186">
    <property type="component" value="Unassembled WGS sequence"/>
</dbReference>
<gene>
    <name evidence="6" type="ORF">Sste5346_010246</name>
</gene>
<keyword evidence="3" id="KW-0442">Lipid degradation</keyword>
<evidence type="ECO:0000256" key="1">
    <source>
        <dbReference type="ARBA" id="ARBA00013201"/>
    </source>
</evidence>
<proteinExistence type="predicted"/>
<keyword evidence="5" id="KW-0732">Signal</keyword>
<dbReference type="EMBL" id="JAWCUI010000122">
    <property type="protein sequence ID" value="KAL1887405.1"/>
    <property type="molecule type" value="Genomic_DNA"/>
</dbReference>
<dbReference type="EC" id="3.1.1.47" evidence="1"/>
<dbReference type="InterPro" id="IPR029058">
    <property type="entry name" value="AB_hydrolase_fold"/>
</dbReference>
<evidence type="ECO:0000313" key="7">
    <source>
        <dbReference type="Proteomes" id="UP001583186"/>
    </source>
</evidence>
<sequence>MASLLSYAAAFLSLVPTTIATPCANTTAIPLPVPEGPYASSITVQTLTDTSRLNPFNVTDAASPYRQLVVSYYEPYLKEDCASIGEMDYMPEAVAEWFNAADLPVPGMTTFSQLKLSGICLEPPASTPKTPLLLWTGGFYTSRLQYGAIAQAISSWGYRVVTIDHPYDASVIEFPDGTVLYSYYASDVPTDETSLFLQSIRVQDIAYVASVFGQPDEKIGFYGHSLGASSQTAVLQNDTTGTFVAGLNLDAKLQYPSGPLGLGGADSPAKTYMFIAHDNNTIASEPSWAAFWNTTNLLTPEDPRLAIEIPGTIHNSFTDLPFVVDAAGIRGVNESYFTTLIDTKSGQRELHDITSYAREFFDWTMKGNTTHPLLDGPSEEFTDVLYVKREGF</sequence>
<dbReference type="PANTHER" id="PTHR10272:SF14">
    <property type="entry name" value="PAF ACETYLHYDROLASE FAMILY PROTEIN"/>
    <property type="match status" value="1"/>
</dbReference>
<reference evidence="6 7" key="1">
    <citation type="journal article" date="2024" name="IMA Fungus">
        <title>IMA Genome - F19 : A genome assembly and annotation guide to empower mycologists, including annotated draft genome sequences of Ceratocystis pirilliformis, Diaporthe australafricana, Fusarium ophioides, Paecilomyces lecythidis, and Sporothrix stenoceras.</title>
        <authorList>
            <person name="Aylward J."/>
            <person name="Wilson A.M."/>
            <person name="Visagie C.M."/>
            <person name="Spraker J."/>
            <person name="Barnes I."/>
            <person name="Buitendag C."/>
            <person name="Ceriani C."/>
            <person name="Del Mar Angel L."/>
            <person name="du Plessis D."/>
            <person name="Fuchs T."/>
            <person name="Gasser K."/>
            <person name="Kramer D."/>
            <person name="Li W."/>
            <person name="Munsamy K."/>
            <person name="Piso A."/>
            <person name="Price J.L."/>
            <person name="Sonnekus B."/>
            <person name="Thomas C."/>
            <person name="van der Nest A."/>
            <person name="van Dijk A."/>
            <person name="van Heerden A."/>
            <person name="van Vuuren N."/>
            <person name="Yilmaz N."/>
            <person name="Duong T.A."/>
            <person name="van der Merwe N.A."/>
            <person name="Wingfield M.J."/>
            <person name="Wingfield B.D."/>
        </authorList>
    </citation>
    <scope>NUCLEOTIDE SEQUENCE [LARGE SCALE GENOMIC DNA]</scope>
    <source>
        <strain evidence="6 7">CMW 5346</strain>
    </source>
</reference>
<feature type="signal peptide" evidence="5">
    <location>
        <begin position="1"/>
        <end position="20"/>
    </location>
</feature>